<protein>
    <submittedName>
        <fullName evidence="1">Uncharacterized protein</fullName>
    </submittedName>
</protein>
<evidence type="ECO:0000313" key="1">
    <source>
        <dbReference type="EMBL" id="KAK8563584.1"/>
    </source>
</evidence>
<reference evidence="1 2" key="1">
    <citation type="journal article" date="2024" name="G3 (Bethesda)">
        <title>Genome assembly of Hibiscus sabdariffa L. provides insights into metabolisms of medicinal natural products.</title>
        <authorList>
            <person name="Kim T."/>
        </authorList>
    </citation>
    <scope>NUCLEOTIDE SEQUENCE [LARGE SCALE GENOMIC DNA]</scope>
    <source>
        <strain evidence="1">TK-2024</strain>
        <tissue evidence="1">Old leaves</tissue>
    </source>
</reference>
<dbReference type="EMBL" id="JBBPBM010000011">
    <property type="protein sequence ID" value="KAK8563584.1"/>
    <property type="molecule type" value="Genomic_DNA"/>
</dbReference>
<comment type="caution">
    <text evidence="1">The sequence shown here is derived from an EMBL/GenBank/DDBJ whole genome shotgun (WGS) entry which is preliminary data.</text>
</comment>
<proteinExistence type="predicted"/>
<gene>
    <name evidence="1" type="ORF">V6N12_035730</name>
</gene>
<evidence type="ECO:0000313" key="2">
    <source>
        <dbReference type="Proteomes" id="UP001472677"/>
    </source>
</evidence>
<sequence>MVASSSSIKVFFNEEIRKKYEELFASRPFIYEKSFDTKNESNVGYTPEFMVIVKKHNGHYLDGFTKRDLIGKRLALKSQARGWNHFLKASLMPTSHNETVSEEQMALLHSIITGREINV</sequence>
<dbReference type="Proteomes" id="UP001472677">
    <property type="component" value="Unassembled WGS sequence"/>
</dbReference>
<organism evidence="1 2">
    <name type="scientific">Hibiscus sabdariffa</name>
    <name type="common">roselle</name>
    <dbReference type="NCBI Taxonomy" id="183260"/>
    <lineage>
        <taxon>Eukaryota</taxon>
        <taxon>Viridiplantae</taxon>
        <taxon>Streptophyta</taxon>
        <taxon>Embryophyta</taxon>
        <taxon>Tracheophyta</taxon>
        <taxon>Spermatophyta</taxon>
        <taxon>Magnoliopsida</taxon>
        <taxon>eudicotyledons</taxon>
        <taxon>Gunneridae</taxon>
        <taxon>Pentapetalae</taxon>
        <taxon>rosids</taxon>
        <taxon>malvids</taxon>
        <taxon>Malvales</taxon>
        <taxon>Malvaceae</taxon>
        <taxon>Malvoideae</taxon>
        <taxon>Hibiscus</taxon>
    </lineage>
</organism>
<accession>A0ABR2EQB7</accession>
<name>A0ABR2EQB7_9ROSI</name>
<keyword evidence="2" id="KW-1185">Reference proteome</keyword>